<feature type="domain" description="Mannosyl-glycoprotein endo-beta-N-acetylglucosamidase-like" evidence="4">
    <location>
        <begin position="53"/>
        <end position="210"/>
    </location>
</feature>
<dbReference type="Gene3D" id="1.10.530.10">
    <property type="match status" value="1"/>
</dbReference>
<keyword evidence="3" id="KW-1133">Transmembrane helix</keyword>
<dbReference type="PATRIC" id="fig|913848.6.peg.402"/>
<evidence type="ECO:0000259" key="4">
    <source>
        <dbReference type="SMART" id="SM00047"/>
    </source>
</evidence>
<dbReference type="PANTHER" id="PTHR33308">
    <property type="entry name" value="PEPTIDOGLYCAN HYDROLASE FLGJ"/>
    <property type="match status" value="1"/>
</dbReference>
<dbReference type="EMBL" id="AZCN01000013">
    <property type="protein sequence ID" value="KRK18538.1"/>
    <property type="molecule type" value="Genomic_DNA"/>
</dbReference>
<dbReference type="InterPro" id="IPR051056">
    <property type="entry name" value="Glycosyl_Hydrolase_73"/>
</dbReference>
<comment type="similarity">
    <text evidence="1">Belongs to the glycosyl hydrolase 73 family.</text>
</comment>
<gene>
    <name evidence="5" type="ORF">FD22_GL000397</name>
</gene>
<dbReference type="RefSeq" id="WP_010010834.1">
    <property type="nucleotide sequence ID" value="NZ_AZCN01000013.1"/>
</dbReference>
<evidence type="ECO:0000256" key="3">
    <source>
        <dbReference type="SAM" id="Phobius"/>
    </source>
</evidence>
<dbReference type="PRINTS" id="PR01002">
    <property type="entry name" value="FLGFLGJ"/>
</dbReference>
<name>A0A0R1FH23_9LACO</name>
<dbReference type="Proteomes" id="UP000051181">
    <property type="component" value="Unassembled WGS sequence"/>
</dbReference>
<evidence type="ECO:0000256" key="2">
    <source>
        <dbReference type="ARBA" id="ARBA00022801"/>
    </source>
</evidence>
<dbReference type="eggNOG" id="COG1705">
    <property type="taxonomic scope" value="Bacteria"/>
</dbReference>
<sequence>MAKKRKKGNLFKQLGLPQLILAGIIIAFVGLLLVRLLGEQPRVAVDDSAAVTQESIQREHRAFITKLAPVAQRLQLTYHVLPSVTIAQAILESNWGTSQLATRYHNLFGVKGTDPNTSQILTTKEYQNGKWIEIHARFQVYSSDTAALEAHAKLLAQGTTWNPQQYQHVVAATNYKTAAAALQQDGYATDPTYAQKLINVIETYKLNQYDQ</sequence>
<dbReference type="GeneID" id="65918086"/>
<evidence type="ECO:0000313" key="5">
    <source>
        <dbReference type="EMBL" id="KRK18538.1"/>
    </source>
</evidence>
<dbReference type="InterPro" id="IPR002901">
    <property type="entry name" value="MGlyc_endo_b_GlcNAc-like_dom"/>
</dbReference>
<evidence type="ECO:0000256" key="1">
    <source>
        <dbReference type="ARBA" id="ARBA00010266"/>
    </source>
</evidence>
<keyword evidence="2" id="KW-0378">Hydrolase</keyword>
<feature type="transmembrane region" description="Helical" evidence="3">
    <location>
        <begin position="20"/>
        <end position="38"/>
    </location>
</feature>
<keyword evidence="3" id="KW-0472">Membrane</keyword>
<comment type="caution">
    <text evidence="5">The sequence shown here is derived from an EMBL/GenBank/DDBJ whole genome shotgun (WGS) entry which is preliminary data.</text>
</comment>
<organism evidence="5 6">
    <name type="scientific">Loigolactobacillus coryniformis subsp. coryniformis KCTC 3167 = DSM 20001</name>
    <dbReference type="NCBI Taxonomy" id="913848"/>
    <lineage>
        <taxon>Bacteria</taxon>
        <taxon>Bacillati</taxon>
        <taxon>Bacillota</taxon>
        <taxon>Bacilli</taxon>
        <taxon>Lactobacillales</taxon>
        <taxon>Lactobacillaceae</taxon>
        <taxon>Loigolactobacillus</taxon>
    </lineage>
</organism>
<dbReference type="Pfam" id="PF01832">
    <property type="entry name" value="Glucosaminidase"/>
    <property type="match status" value="1"/>
</dbReference>
<dbReference type="PANTHER" id="PTHR33308:SF10">
    <property type="entry name" value="EXO-GLUCOSAMINIDASE LYTG"/>
    <property type="match status" value="1"/>
</dbReference>
<evidence type="ECO:0000313" key="6">
    <source>
        <dbReference type="Proteomes" id="UP000051181"/>
    </source>
</evidence>
<dbReference type="GO" id="GO:0004040">
    <property type="term" value="F:amidase activity"/>
    <property type="evidence" value="ECO:0007669"/>
    <property type="project" value="InterPro"/>
</dbReference>
<dbReference type="Gene3D" id="4.10.80.30">
    <property type="entry name" value="DNA polymerase, domain 6"/>
    <property type="match status" value="1"/>
</dbReference>
<proteinExistence type="inferred from homology"/>
<accession>A0A0R1FH23</accession>
<dbReference type="AlphaFoldDB" id="A0A0R1FH23"/>
<dbReference type="SMART" id="SM00047">
    <property type="entry name" value="LYZ2"/>
    <property type="match status" value="1"/>
</dbReference>
<reference evidence="5 6" key="1">
    <citation type="journal article" date="2015" name="Genome Announc.">
        <title>Expanding the biotechnology potential of lactobacilli through comparative genomics of 213 strains and associated genera.</title>
        <authorList>
            <person name="Sun Z."/>
            <person name="Harris H.M."/>
            <person name="McCann A."/>
            <person name="Guo C."/>
            <person name="Argimon S."/>
            <person name="Zhang W."/>
            <person name="Yang X."/>
            <person name="Jeffery I.B."/>
            <person name="Cooney J.C."/>
            <person name="Kagawa T.F."/>
            <person name="Liu W."/>
            <person name="Song Y."/>
            <person name="Salvetti E."/>
            <person name="Wrobel A."/>
            <person name="Rasinkangas P."/>
            <person name="Parkhill J."/>
            <person name="Rea M.C."/>
            <person name="O'Sullivan O."/>
            <person name="Ritari J."/>
            <person name="Douillard F.P."/>
            <person name="Paul Ross R."/>
            <person name="Yang R."/>
            <person name="Briner A.E."/>
            <person name="Felis G.E."/>
            <person name="de Vos W.M."/>
            <person name="Barrangou R."/>
            <person name="Klaenhammer T.R."/>
            <person name="Caufield P.W."/>
            <person name="Cui Y."/>
            <person name="Zhang H."/>
            <person name="O'Toole P.W."/>
        </authorList>
    </citation>
    <scope>NUCLEOTIDE SEQUENCE [LARGE SCALE GENOMIC DNA]</scope>
    <source>
        <strain evidence="5 6">DSM 20001</strain>
    </source>
</reference>
<keyword evidence="3" id="KW-0812">Transmembrane</keyword>
<protein>
    <submittedName>
        <fullName evidence="5">N-acetylmuramidase</fullName>
    </submittedName>
</protein>